<gene>
    <name evidence="3" type="ORF">NCTC9426_00013</name>
</gene>
<accession>A0A378PP14</accession>
<evidence type="ECO:0000313" key="3">
    <source>
        <dbReference type="EMBL" id="STY88575.1"/>
    </source>
</evidence>
<sequence>MFIKHPLLSLLILCITTLAYGKDTKADNAHYTNDGSNTAIITNTLADIDNLSGLSPLDVIKNPNLLDDKWDLKPIPLSTYTEEEKQLQQLINNKTTTAVKTYSTPEQSKEWTKYDHEEITPYTWKIVELALTEANGKTFNVTLLRPNWWILNIGADRKGNRFYLKIPEVAEGSALVTNIRTNQLDTRLWNEQRNGDYVYRPITATFEHESSQVLNLYFANNKEPVGRWMSNDELQKMQSTNQIVEGAGGQTFISINGADDFRKQALNGSVYVEFNIPKKSLLQGGKDGWYKMLGPNASKSQQFLLNKQGGEILPYVSDIQIIDRK</sequence>
<organism evidence="3 4">
    <name type="scientific">Moraxella bovis</name>
    <dbReference type="NCBI Taxonomy" id="476"/>
    <lineage>
        <taxon>Bacteria</taxon>
        <taxon>Pseudomonadati</taxon>
        <taxon>Pseudomonadota</taxon>
        <taxon>Gammaproteobacteria</taxon>
        <taxon>Moraxellales</taxon>
        <taxon>Moraxellaceae</taxon>
        <taxon>Moraxella</taxon>
    </lineage>
</organism>
<dbReference type="RefSeq" id="WP_115368539.1">
    <property type="nucleotide sequence ID" value="NZ_UGPZ01000001.1"/>
</dbReference>
<dbReference type="AlphaFoldDB" id="A0A378PP14"/>
<dbReference type="EMBL" id="UGPZ01000001">
    <property type="protein sequence ID" value="STY88575.1"/>
    <property type="molecule type" value="Genomic_DNA"/>
</dbReference>
<feature type="chain" id="PRO_5016730408" description="TreTu toxin C-terminal domain-containing protein" evidence="1">
    <location>
        <begin position="22"/>
        <end position="325"/>
    </location>
</feature>
<evidence type="ECO:0000259" key="2">
    <source>
        <dbReference type="Pfam" id="PF24691"/>
    </source>
</evidence>
<evidence type="ECO:0000313" key="4">
    <source>
        <dbReference type="Proteomes" id="UP000254133"/>
    </source>
</evidence>
<feature type="signal peptide" evidence="1">
    <location>
        <begin position="1"/>
        <end position="21"/>
    </location>
</feature>
<keyword evidence="1" id="KW-0732">Signal</keyword>
<reference evidence="3 4" key="1">
    <citation type="submission" date="2018-06" db="EMBL/GenBank/DDBJ databases">
        <authorList>
            <consortium name="Pathogen Informatics"/>
            <person name="Doyle S."/>
        </authorList>
    </citation>
    <scope>NUCLEOTIDE SEQUENCE [LARGE SCALE GENOMIC DNA]</scope>
    <source>
        <strain evidence="3 4">NCTC9426</strain>
    </source>
</reference>
<feature type="domain" description="TreTu toxin C-terminal" evidence="2">
    <location>
        <begin position="225"/>
        <end position="318"/>
    </location>
</feature>
<dbReference type="InterPro" id="IPR057938">
    <property type="entry name" value="TreTu_C"/>
</dbReference>
<name>A0A378PP14_MORBO</name>
<dbReference type="Pfam" id="PF24691">
    <property type="entry name" value="TreTu_C"/>
    <property type="match status" value="1"/>
</dbReference>
<protein>
    <recommendedName>
        <fullName evidence="2">TreTu toxin C-terminal domain-containing protein</fullName>
    </recommendedName>
</protein>
<proteinExistence type="predicted"/>
<evidence type="ECO:0000256" key="1">
    <source>
        <dbReference type="SAM" id="SignalP"/>
    </source>
</evidence>
<dbReference type="Proteomes" id="UP000254133">
    <property type="component" value="Unassembled WGS sequence"/>
</dbReference>